<sequence>MNQQMIYISLGLLIIGLSGPILRFAKYLLYLRRVTSFKAKLENFSEMEEKISVNIKPTFILSPREAQYCLQLKCKKEYGVQYESLRTQVAEEIPGICFVASQIAINTSRQSYLALAVGGPIIGICIFGSALEDLGHVETKWQTRFDTLDKMIGILKTARASSFIQIFDPRSWLTSILRIPFYLLKATGFNIEKIEDSLLGHLFKAAFLIAIIMVLLKLGFTTKDISGFHL</sequence>
<keyword evidence="1" id="KW-0812">Transmembrane</keyword>
<protein>
    <submittedName>
        <fullName evidence="2">Uncharacterized protein</fullName>
    </submittedName>
</protein>
<dbReference type="RefSeq" id="WP_057625584.1">
    <property type="nucleotide sequence ID" value="NZ_LKHV02000001.1"/>
</dbReference>
<dbReference type="Proteomes" id="UP000051494">
    <property type="component" value="Unassembled WGS sequence"/>
</dbReference>
<feature type="transmembrane region" description="Helical" evidence="1">
    <location>
        <begin position="6"/>
        <end position="25"/>
    </location>
</feature>
<comment type="caution">
    <text evidence="2">The sequence shown here is derived from an EMBL/GenBank/DDBJ whole genome shotgun (WGS) entry which is preliminary data.</text>
</comment>
<dbReference type="AlphaFoldDB" id="A0A0Q9YL75"/>
<organism evidence="2">
    <name type="scientific">Candidatus Berkiella cookevillensis</name>
    <dbReference type="NCBI Taxonomy" id="437022"/>
    <lineage>
        <taxon>Bacteria</taxon>
        <taxon>Pseudomonadati</taxon>
        <taxon>Pseudomonadota</taxon>
        <taxon>Gammaproteobacteria</taxon>
        <taxon>Candidatus Berkiellales</taxon>
        <taxon>Candidatus Berkiellaceae</taxon>
        <taxon>Candidatus Berkiella</taxon>
    </lineage>
</organism>
<reference evidence="3" key="2">
    <citation type="journal article" date="2016" name="Genome Announc.">
        <title>Draft Genome Sequences of Two Novel Amoeba-Resistant Intranuclear Bacteria, 'Candidatus Berkiella cookevillensis' and 'Candidatus Berkiella aquae'.</title>
        <authorList>
            <person name="Mehari Y.T."/>
            <person name="Arivett B.A."/>
            <person name="Farone A.L."/>
            <person name="Gunderson J.H."/>
            <person name="Farone M.B."/>
        </authorList>
    </citation>
    <scope>NUCLEOTIDE SEQUENCE</scope>
    <source>
        <strain evidence="3">CC99</strain>
    </source>
</reference>
<proteinExistence type="predicted"/>
<keyword evidence="1" id="KW-0472">Membrane</keyword>
<keyword evidence="1" id="KW-1133">Transmembrane helix</keyword>
<reference evidence="2" key="1">
    <citation type="submission" date="2015-09" db="EMBL/GenBank/DDBJ databases">
        <title>Draft Genome Sequences of Two Novel Amoeba-resistant Intranuclear Bacteria, Candidatus Berkiella cookevillensis and Candidatus Berkiella aquae.</title>
        <authorList>
            <person name="Mehari Y.T."/>
            <person name="Arivett B.A."/>
            <person name="Farone A.L."/>
            <person name="Gunderson J.H."/>
            <person name="Farone M.B."/>
        </authorList>
    </citation>
    <scope>NUCLEOTIDE SEQUENCE [LARGE SCALE GENOMIC DNA]</scope>
    <source>
        <strain evidence="2">CC99</strain>
    </source>
</reference>
<evidence type="ECO:0000313" key="2">
    <source>
        <dbReference type="EMBL" id="KRG17249.1"/>
    </source>
</evidence>
<evidence type="ECO:0000313" key="4">
    <source>
        <dbReference type="Proteomes" id="UP000051494"/>
    </source>
</evidence>
<evidence type="ECO:0000256" key="1">
    <source>
        <dbReference type="SAM" id="Phobius"/>
    </source>
</evidence>
<dbReference type="EMBL" id="LKHV02000001">
    <property type="protein sequence ID" value="MCS5707779.1"/>
    <property type="molecule type" value="Genomic_DNA"/>
</dbReference>
<reference evidence="3" key="3">
    <citation type="submission" date="2021-06" db="EMBL/GenBank/DDBJ databases">
        <title>Genomic Description and Analysis of Intracellular Bacteria, Candidatus Berkiella cookevillensis and Candidatus Berkiella aquae.</title>
        <authorList>
            <person name="Kidane D.T."/>
            <person name="Mehari Y.T."/>
            <person name="Rice F.C."/>
            <person name="Arivett B.A."/>
            <person name="Farone A.L."/>
            <person name="Berk S.G."/>
            <person name="Farone M.B."/>
        </authorList>
    </citation>
    <scope>NUCLEOTIDE SEQUENCE</scope>
    <source>
        <strain evidence="3">CC99</strain>
    </source>
</reference>
<dbReference type="STRING" id="437022.CC99x_02500"/>
<feature type="transmembrane region" description="Helical" evidence="1">
    <location>
        <begin position="202"/>
        <end position="220"/>
    </location>
</feature>
<feature type="transmembrane region" description="Helical" evidence="1">
    <location>
        <begin position="112"/>
        <end position="131"/>
    </location>
</feature>
<keyword evidence="4" id="KW-1185">Reference proteome</keyword>
<dbReference type="OrthoDB" id="9936963at2"/>
<name>A0A0Q9YL75_9GAMM</name>
<accession>A0A0Q9YL75</accession>
<gene>
    <name evidence="3" type="ORF">CC99x_002550</name>
    <name evidence="2" type="ORF">CC99x_02500</name>
</gene>
<evidence type="ECO:0000313" key="3">
    <source>
        <dbReference type="EMBL" id="MCS5707779.1"/>
    </source>
</evidence>
<dbReference type="EMBL" id="LKHV01000022">
    <property type="protein sequence ID" value="KRG17249.1"/>
    <property type="molecule type" value="Genomic_DNA"/>
</dbReference>